<gene>
    <name evidence="7" type="ORF">NTGZN8_120006</name>
</gene>
<dbReference type="Proteomes" id="UP000675882">
    <property type="component" value="Unassembled WGS sequence"/>
</dbReference>
<evidence type="ECO:0000256" key="5">
    <source>
        <dbReference type="ARBA" id="ARBA00022803"/>
    </source>
</evidence>
<keyword evidence="5" id="KW-0802">TPR repeat</keyword>
<dbReference type="PANTHER" id="PTHR44835:SF1">
    <property type="entry name" value="PROTEIN O-GLCNAC TRANSFERASE"/>
    <property type="match status" value="1"/>
</dbReference>
<dbReference type="RefSeq" id="WP_213035035.1">
    <property type="nucleotide sequence ID" value="NZ_CAJNBL010000004.1"/>
</dbReference>
<dbReference type="GO" id="GO:0016757">
    <property type="term" value="F:glycosyltransferase activity"/>
    <property type="evidence" value="ECO:0007669"/>
    <property type="project" value="UniProtKB-KW"/>
</dbReference>
<keyword evidence="3" id="KW-0808">Transferase</keyword>
<proteinExistence type="predicted"/>
<evidence type="ECO:0000256" key="4">
    <source>
        <dbReference type="ARBA" id="ARBA00022737"/>
    </source>
</evidence>
<evidence type="ECO:0000256" key="1">
    <source>
        <dbReference type="ARBA" id="ARBA00004922"/>
    </source>
</evidence>
<name>A0A916BBG5_9PROT</name>
<dbReference type="EMBL" id="CAJNBL010000004">
    <property type="protein sequence ID" value="CAE6691070.1"/>
    <property type="molecule type" value="Genomic_DNA"/>
</dbReference>
<dbReference type="PANTHER" id="PTHR44835">
    <property type="entry name" value="UDP-N-ACETYLGLUCOSAMINE--PEPTIDE N-ACETYLGLUCOSAMINYLTRANSFERASE SPINDLY-RELATED"/>
    <property type="match status" value="1"/>
</dbReference>
<reference evidence="7" key="1">
    <citation type="submission" date="2021-02" db="EMBL/GenBank/DDBJ databases">
        <authorList>
            <person name="Han P."/>
        </authorList>
    </citation>
    <scope>NUCLEOTIDE SEQUENCE</scope>
    <source>
        <strain evidence="7">Candidatus Nitrotoga sp. ZN8</strain>
    </source>
</reference>
<keyword evidence="2" id="KW-0328">Glycosyltransferase</keyword>
<organism evidence="7 8">
    <name type="scientific">Candidatus Nitrotoga fabula</name>
    <dbReference type="NCBI Taxonomy" id="2182327"/>
    <lineage>
        <taxon>Bacteria</taxon>
        <taxon>Pseudomonadati</taxon>
        <taxon>Pseudomonadota</taxon>
        <taxon>Betaproteobacteria</taxon>
        <taxon>Nitrosomonadales</taxon>
        <taxon>Gallionellaceae</taxon>
        <taxon>Candidatus Nitrotoga</taxon>
    </lineage>
</organism>
<evidence type="ECO:0000313" key="7">
    <source>
        <dbReference type="EMBL" id="CAE6691070.1"/>
    </source>
</evidence>
<comment type="pathway">
    <text evidence="1">Protein modification; protein glycosylation.</text>
</comment>
<sequence length="115" mass="12874">MVLDTFPYPGGTTSVDALWMGVPVLTLRGDRFLSHLGESIAINAGQSNWIAQDQDDYVNKAVAFASDLQGLATIRKTLRDRVLQTPLFDNKRFARNFREALVGMLKRKQESCQLS</sequence>
<evidence type="ECO:0000256" key="2">
    <source>
        <dbReference type="ARBA" id="ARBA00022676"/>
    </source>
</evidence>
<evidence type="ECO:0000313" key="8">
    <source>
        <dbReference type="Proteomes" id="UP000675882"/>
    </source>
</evidence>
<evidence type="ECO:0000259" key="6">
    <source>
        <dbReference type="Pfam" id="PF13844"/>
    </source>
</evidence>
<keyword evidence="8" id="KW-1185">Reference proteome</keyword>
<dbReference type="AlphaFoldDB" id="A0A916BBG5"/>
<keyword evidence="4" id="KW-0677">Repeat</keyword>
<feature type="domain" description="O-GlcNAc transferase C-terminal" evidence="6">
    <location>
        <begin position="2"/>
        <end position="96"/>
    </location>
</feature>
<comment type="caution">
    <text evidence="7">The sequence shown here is derived from an EMBL/GenBank/DDBJ whole genome shotgun (WGS) entry which is preliminary data.</text>
</comment>
<dbReference type="InterPro" id="IPR029489">
    <property type="entry name" value="OGT/SEC/SPY_C"/>
</dbReference>
<accession>A0A916BBG5</accession>
<evidence type="ECO:0000256" key="3">
    <source>
        <dbReference type="ARBA" id="ARBA00022679"/>
    </source>
</evidence>
<dbReference type="InterPro" id="IPR051939">
    <property type="entry name" value="Glycosyltr_41/O-GlcNAc_trsf"/>
</dbReference>
<dbReference type="Pfam" id="PF13844">
    <property type="entry name" value="Glyco_transf_41"/>
    <property type="match status" value="1"/>
</dbReference>
<protein>
    <recommendedName>
        <fullName evidence="6">O-GlcNAc transferase C-terminal domain-containing protein</fullName>
    </recommendedName>
</protein>
<dbReference type="Gene3D" id="3.40.50.2000">
    <property type="entry name" value="Glycogen Phosphorylase B"/>
    <property type="match status" value="1"/>
</dbReference>